<dbReference type="OrthoDB" id="1701437at2759"/>
<accession>A0A9P7KKN0</accession>
<dbReference type="Proteomes" id="UP000717328">
    <property type="component" value="Unassembled WGS sequence"/>
</dbReference>
<reference evidence="2" key="1">
    <citation type="submission" date="2021-02" db="EMBL/GenBank/DDBJ databases">
        <authorList>
            <person name="Nieuwenhuis M."/>
            <person name="Van De Peppel L.J.J."/>
        </authorList>
    </citation>
    <scope>NUCLEOTIDE SEQUENCE</scope>
    <source>
        <strain evidence="2">D49</strain>
    </source>
</reference>
<organism evidence="2 3">
    <name type="scientific">Sphagnurus paluster</name>
    <dbReference type="NCBI Taxonomy" id="117069"/>
    <lineage>
        <taxon>Eukaryota</taxon>
        <taxon>Fungi</taxon>
        <taxon>Dikarya</taxon>
        <taxon>Basidiomycota</taxon>
        <taxon>Agaricomycotina</taxon>
        <taxon>Agaricomycetes</taxon>
        <taxon>Agaricomycetidae</taxon>
        <taxon>Agaricales</taxon>
        <taxon>Tricholomatineae</taxon>
        <taxon>Lyophyllaceae</taxon>
        <taxon>Sphagnurus</taxon>
    </lineage>
</organism>
<name>A0A9P7KKN0_9AGAR</name>
<evidence type="ECO:0000256" key="1">
    <source>
        <dbReference type="SAM" id="MobiDB-lite"/>
    </source>
</evidence>
<reference evidence="2" key="2">
    <citation type="submission" date="2021-10" db="EMBL/GenBank/DDBJ databases">
        <title>Phylogenomics reveals ancestral predisposition of the termite-cultivated fungus Termitomyces towards a domesticated lifestyle.</title>
        <authorList>
            <person name="Auxier B."/>
            <person name="Grum-Grzhimaylo A."/>
            <person name="Cardenas M.E."/>
            <person name="Lodge J.D."/>
            <person name="Laessoe T."/>
            <person name="Pedersen O."/>
            <person name="Smith M.E."/>
            <person name="Kuyper T.W."/>
            <person name="Franco-Molano E.A."/>
            <person name="Baroni T.J."/>
            <person name="Aanen D.K."/>
        </authorList>
    </citation>
    <scope>NUCLEOTIDE SEQUENCE</scope>
    <source>
        <strain evidence="2">D49</strain>
    </source>
</reference>
<dbReference type="EMBL" id="JABCKI010000371">
    <property type="protein sequence ID" value="KAG5650761.1"/>
    <property type="molecule type" value="Genomic_DNA"/>
</dbReference>
<evidence type="ECO:0000313" key="3">
    <source>
        <dbReference type="Proteomes" id="UP000717328"/>
    </source>
</evidence>
<dbReference type="AlphaFoldDB" id="A0A9P7KKN0"/>
<feature type="compositionally biased region" description="Low complexity" evidence="1">
    <location>
        <begin position="180"/>
        <end position="190"/>
    </location>
</feature>
<evidence type="ECO:0000313" key="2">
    <source>
        <dbReference type="EMBL" id="KAG5650761.1"/>
    </source>
</evidence>
<comment type="caution">
    <text evidence="2">The sequence shown here is derived from an EMBL/GenBank/DDBJ whole genome shotgun (WGS) entry which is preliminary data.</text>
</comment>
<protein>
    <submittedName>
        <fullName evidence="2">Uncharacterized protein</fullName>
    </submittedName>
</protein>
<keyword evidence="3" id="KW-1185">Reference proteome</keyword>
<proteinExistence type="predicted"/>
<sequence length="200" mass="21574">MNGQEFLLFLLPLINARSIRRRMSRIASYISPSAILSSAAAKHDSLVGNSAKIPKQKGRYWSLPQDQCAICAENASTNMNLSDPSNAFTSLSAPATDESSLHSETEPPAFPIYNPYLASCGDIYCYHCIAERLMQTADSGEDVVGWSCLRCITDVKSAERYTVELGSDGSGSDYEFSSDISGSASMGSYSECGWSDSSVS</sequence>
<feature type="region of interest" description="Disordered" evidence="1">
    <location>
        <begin position="180"/>
        <end position="200"/>
    </location>
</feature>
<gene>
    <name evidence="2" type="ORF">H0H81_011152</name>
</gene>